<evidence type="ECO:0000313" key="2">
    <source>
        <dbReference type="Proteomes" id="UP001169063"/>
    </source>
</evidence>
<dbReference type="RefSeq" id="WP_302110564.1">
    <property type="nucleotide sequence ID" value="NZ_JAUKTR010000005.1"/>
</dbReference>
<proteinExistence type="predicted"/>
<gene>
    <name evidence="1" type="ORF">Q0812_11920</name>
</gene>
<keyword evidence="2" id="KW-1185">Reference proteome</keyword>
<protein>
    <submittedName>
        <fullName evidence="1">Uncharacterized protein</fullName>
    </submittedName>
</protein>
<dbReference type="SUPFAM" id="SSF52540">
    <property type="entry name" value="P-loop containing nucleoside triphosphate hydrolases"/>
    <property type="match status" value="1"/>
</dbReference>
<organism evidence="1 2">
    <name type="scientific">Peiella sedimenti</name>
    <dbReference type="NCBI Taxonomy" id="3061083"/>
    <lineage>
        <taxon>Bacteria</taxon>
        <taxon>Pseudomonadati</taxon>
        <taxon>Pseudomonadota</taxon>
        <taxon>Alphaproteobacteria</taxon>
        <taxon>Caulobacterales</taxon>
        <taxon>Caulobacteraceae</taxon>
        <taxon>Peiella</taxon>
    </lineage>
</organism>
<name>A0ABT8SQ43_9CAUL</name>
<accession>A0ABT8SQ43</accession>
<sequence>MSPTDAVPTISRRLADGRLVELVYDPDRQATALAIHDPDGATHLVPEVSVAGGERLIPYAATNNLIATGCVLLPSEPVDYGDKAQLLADIRTYLRRYVDLSPAFEGVAAHYALFSWVYEAFSEAPYLRFRGDYGTGKTRALLALGSICYKPFFASGASTVSPIFHVLDAFQGTLVLDEADFRFTDATASLTKVLNNGNAVGLPVLRSVANRHKEYSPRAFRVFGPKLVGMRERFGDEALESRFLTEETGLRPLRDDIPLATPADLQTDALILRNKLLMWRFRNLNVVASDPSRAAPDVEPRLNQTALPLLSLMDDLAVRGALQQRLALEQARLRADRAGAPEARVLVALSGLFASATPGAVPISAVVERLNAEGVKTGSQTVTAKWMGWFLRTRLRLTTLRTRGVYVIPSSEAGKVEALARRFGVAAGVVDTAP</sequence>
<comment type="caution">
    <text evidence="1">The sequence shown here is derived from an EMBL/GenBank/DDBJ whole genome shotgun (WGS) entry which is preliminary data.</text>
</comment>
<evidence type="ECO:0000313" key="1">
    <source>
        <dbReference type="EMBL" id="MDO1560134.1"/>
    </source>
</evidence>
<reference evidence="1" key="1">
    <citation type="submission" date="2023-07" db="EMBL/GenBank/DDBJ databases">
        <title>Brevundimonas soil sp. nov., isolated from the soil of chemical plant.</title>
        <authorList>
            <person name="Wu N."/>
        </authorList>
    </citation>
    <scope>NUCLEOTIDE SEQUENCE</scope>
    <source>
        <strain evidence="1">XZ-24</strain>
    </source>
</reference>
<dbReference type="Proteomes" id="UP001169063">
    <property type="component" value="Unassembled WGS sequence"/>
</dbReference>
<dbReference type="EMBL" id="JAUKTR010000005">
    <property type="protein sequence ID" value="MDO1560134.1"/>
    <property type="molecule type" value="Genomic_DNA"/>
</dbReference>
<dbReference type="InterPro" id="IPR027417">
    <property type="entry name" value="P-loop_NTPase"/>
</dbReference>